<reference evidence="3" key="1">
    <citation type="journal article" date="2021" name="J Fungi (Basel)">
        <title>Virulence traits and population genomics of the black yeast Aureobasidium melanogenum.</title>
        <authorList>
            <person name="Cernosa A."/>
            <person name="Sun X."/>
            <person name="Gostincar C."/>
            <person name="Fang C."/>
            <person name="Gunde-Cimerman N."/>
            <person name="Song Z."/>
        </authorList>
    </citation>
    <scope>NUCLEOTIDE SEQUENCE</scope>
    <source>
        <strain evidence="3">EXF-9298</strain>
    </source>
</reference>
<dbReference type="AlphaFoldDB" id="A0A9P8G228"/>
<dbReference type="Proteomes" id="UP000729357">
    <property type="component" value="Unassembled WGS sequence"/>
</dbReference>
<evidence type="ECO:0000259" key="2">
    <source>
        <dbReference type="Pfam" id="PF16761"/>
    </source>
</evidence>
<feature type="compositionally biased region" description="Pro residues" evidence="1">
    <location>
        <begin position="1"/>
        <end position="21"/>
    </location>
</feature>
<proteinExistence type="predicted"/>
<reference evidence="3" key="2">
    <citation type="submission" date="2021-08" db="EMBL/GenBank/DDBJ databases">
        <authorList>
            <person name="Gostincar C."/>
            <person name="Sun X."/>
            <person name="Song Z."/>
            <person name="Gunde-Cimerman N."/>
        </authorList>
    </citation>
    <scope>NUCLEOTIDE SEQUENCE</scope>
    <source>
        <strain evidence="3">EXF-9298</strain>
    </source>
</reference>
<gene>
    <name evidence="3" type="ORF">KCU98_g2514</name>
</gene>
<evidence type="ECO:0000256" key="1">
    <source>
        <dbReference type="SAM" id="MobiDB-lite"/>
    </source>
</evidence>
<feature type="region of interest" description="Disordered" evidence="1">
    <location>
        <begin position="1"/>
        <end position="42"/>
    </location>
</feature>
<feature type="domain" description="Cryptic loci regulator 2 N-terminal" evidence="2">
    <location>
        <begin position="92"/>
        <end position="153"/>
    </location>
</feature>
<sequence>MANPNQGPPPSAPGASGPPPGTNANTEPDPNPGPTFPVRDIDLSDPMFTSDGVMQQHQAVVDVEFLGRLSGCVNHQPHFVTTLGYNVNFIGGLPQGYVLETLVCGRRTDGSVALDYFVRGHPSGRSFRSMIQFARHVYHIMRNDLPNCNCDLC</sequence>
<evidence type="ECO:0000313" key="3">
    <source>
        <dbReference type="EMBL" id="KAG9988563.1"/>
    </source>
</evidence>
<dbReference type="InterPro" id="IPR031915">
    <property type="entry name" value="Clr2_N"/>
</dbReference>
<dbReference type="Pfam" id="PF16761">
    <property type="entry name" value="Clr2_transil"/>
    <property type="match status" value="1"/>
</dbReference>
<comment type="caution">
    <text evidence="3">The sequence shown here is derived from an EMBL/GenBank/DDBJ whole genome shotgun (WGS) entry which is preliminary data.</text>
</comment>
<feature type="non-terminal residue" evidence="3">
    <location>
        <position position="1"/>
    </location>
</feature>
<organism evidence="3 4">
    <name type="scientific">Aureobasidium melanogenum</name>
    <name type="common">Aureobasidium pullulans var. melanogenum</name>
    <dbReference type="NCBI Taxonomy" id="46634"/>
    <lineage>
        <taxon>Eukaryota</taxon>
        <taxon>Fungi</taxon>
        <taxon>Dikarya</taxon>
        <taxon>Ascomycota</taxon>
        <taxon>Pezizomycotina</taxon>
        <taxon>Dothideomycetes</taxon>
        <taxon>Dothideomycetidae</taxon>
        <taxon>Dothideales</taxon>
        <taxon>Saccotheciaceae</taxon>
        <taxon>Aureobasidium</taxon>
    </lineage>
</organism>
<evidence type="ECO:0000313" key="4">
    <source>
        <dbReference type="Proteomes" id="UP000729357"/>
    </source>
</evidence>
<dbReference type="EMBL" id="JAHFXS010000141">
    <property type="protein sequence ID" value="KAG9988563.1"/>
    <property type="molecule type" value="Genomic_DNA"/>
</dbReference>
<protein>
    <recommendedName>
        <fullName evidence="2">Cryptic loci regulator 2 N-terminal domain-containing protein</fullName>
    </recommendedName>
</protein>
<accession>A0A9P8G228</accession>
<keyword evidence="4" id="KW-1185">Reference proteome</keyword>
<name>A0A9P8G228_AURME</name>